<comment type="caution">
    <text evidence="1">The sequence shown here is derived from an EMBL/GenBank/DDBJ whole genome shotgun (WGS) entry which is preliminary data.</text>
</comment>
<evidence type="ECO:0000313" key="2">
    <source>
        <dbReference type="Proteomes" id="UP000078397"/>
    </source>
</evidence>
<name>A0A219ANC5_METCM</name>
<dbReference type="KEGG" id="pchm:VFPPC_18611"/>
<evidence type="ECO:0000313" key="1">
    <source>
        <dbReference type="EMBL" id="OWT42253.1"/>
    </source>
</evidence>
<proteinExistence type="predicted"/>
<organism evidence="1 2">
    <name type="scientific">Pochonia chlamydosporia 170</name>
    <dbReference type="NCBI Taxonomy" id="1380566"/>
    <lineage>
        <taxon>Eukaryota</taxon>
        <taxon>Fungi</taxon>
        <taxon>Dikarya</taxon>
        <taxon>Ascomycota</taxon>
        <taxon>Pezizomycotina</taxon>
        <taxon>Sordariomycetes</taxon>
        <taxon>Hypocreomycetidae</taxon>
        <taxon>Hypocreales</taxon>
        <taxon>Clavicipitaceae</taxon>
        <taxon>Pochonia</taxon>
    </lineage>
</organism>
<dbReference type="GeneID" id="33937329"/>
<dbReference type="AlphaFoldDB" id="A0A219ANC5"/>
<accession>A0A219ANC5</accession>
<reference evidence="1 2" key="1">
    <citation type="journal article" date="2016" name="PLoS Pathog.">
        <title>Biosynthesis of antibiotic leucinostatins in bio-control fungus Purpureocillium lilacinum and their inhibition on phytophthora revealed by genome mining.</title>
        <authorList>
            <person name="Wang G."/>
            <person name="Liu Z."/>
            <person name="Lin R."/>
            <person name="Li E."/>
            <person name="Mao Z."/>
            <person name="Ling J."/>
            <person name="Yang Y."/>
            <person name="Yin W.B."/>
            <person name="Xie B."/>
        </authorList>
    </citation>
    <scope>NUCLEOTIDE SEQUENCE [LARGE SCALE GENOMIC DNA]</scope>
    <source>
        <strain evidence="1">170</strain>
    </source>
</reference>
<gene>
    <name evidence="1" type="ORF">VFPPC_18611</name>
</gene>
<dbReference type="Proteomes" id="UP000078397">
    <property type="component" value="Unassembled WGS sequence"/>
</dbReference>
<dbReference type="EMBL" id="LSBJ02000031">
    <property type="protein sequence ID" value="OWT42253.1"/>
    <property type="molecule type" value="Genomic_DNA"/>
</dbReference>
<sequence length="155" mass="17296">MVAICPPKRQPSQRVLTRHSINLITVVIALHCHETRLKALQCLHQILTSPTSAVVEVQLVQPVHLHTRRRDHHPAILTTQAARQPASTSGNMARKDWAACLSRDSMSISTLCQDFTIWSARIFQALDGENQTSTSGTTIGHLSTNQAKDFNMWTH</sequence>
<dbReference type="RefSeq" id="XP_022284798.1">
    <property type="nucleotide sequence ID" value="XM_022430197.1"/>
</dbReference>
<protein>
    <submittedName>
        <fullName evidence="1">Uncharacterized protein</fullName>
    </submittedName>
</protein>
<keyword evidence="2" id="KW-1185">Reference proteome</keyword>